<protein>
    <submittedName>
        <fullName evidence="2">Uncharacterized protein</fullName>
    </submittedName>
</protein>
<evidence type="ECO:0000313" key="3">
    <source>
        <dbReference type="Proteomes" id="UP000028059"/>
    </source>
</evidence>
<feature type="compositionally biased region" description="Polar residues" evidence="1">
    <location>
        <begin position="22"/>
        <end position="41"/>
    </location>
</feature>
<dbReference type="Proteomes" id="UP000028059">
    <property type="component" value="Unassembled WGS sequence"/>
</dbReference>
<keyword evidence="3" id="KW-1185">Reference proteome</keyword>
<reference evidence="2 3" key="1">
    <citation type="submission" date="2014-06" db="EMBL/GenBank/DDBJ databases">
        <authorList>
            <person name="Ngugi D.K."/>
            <person name="Blom J."/>
            <person name="Alam I."/>
            <person name="Rashid M."/>
            <person name="Ba Alawi W."/>
            <person name="Zhang G."/>
            <person name="Hikmawan T."/>
            <person name="Guan Y."/>
            <person name="Antunes A."/>
            <person name="Siam R."/>
            <person name="ElDorry H."/>
            <person name="Bajic V."/>
            <person name="Stingl U."/>
        </authorList>
    </citation>
    <scope>NUCLEOTIDE SEQUENCE [LARGE SCALE GENOMIC DNA]</scope>
    <source>
        <strain evidence="2">SCGC AAA799-N04</strain>
    </source>
</reference>
<sequence length="41" mass="4333">MSNGGKGVSNDTPLTEKVRATAQVSKQIGVSTTTFERANNH</sequence>
<name>A0A081RPK1_9ARCH</name>
<organism evidence="2 3">
    <name type="scientific">Marine Group I thaumarchaeote SCGC AAA799-N04</name>
    <dbReference type="NCBI Taxonomy" id="1502293"/>
    <lineage>
        <taxon>Archaea</taxon>
        <taxon>Nitrososphaerota</taxon>
        <taxon>Marine Group I</taxon>
    </lineage>
</organism>
<accession>A0A081RPK1</accession>
<proteinExistence type="predicted"/>
<comment type="caution">
    <text evidence="2">The sequence shown here is derived from an EMBL/GenBank/DDBJ whole genome shotgun (WGS) entry which is preliminary data.</text>
</comment>
<feature type="region of interest" description="Disordered" evidence="1">
    <location>
        <begin position="1"/>
        <end position="41"/>
    </location>
</feature>
<gene>
    <name evidence="2" type="ORF">AAA799N04_00404</name>
</gene>
<evidence type="ECO:0000256" key="1">
    <source>
        <dbReference type="SAM" id="MobiDB-lite"/>
    </source>
</evidence>
<dbReference type="AlphaFoldDB" id="A0A081RPK1"/>
<evidence type="ECO:0000313" key="2">
    <source>
        <dbReference type="EMBL" id="KEQ57124.1"/>
    </source>
</evidence>
<dbReference type="EMBL" id="JOKN01000004">
    <property type="protein sequence ID" value="KEQ57124.1"/>
    <property type="molecule type" value="Genomic_DNA"/>
</dbReference>